<feature type="non-terminal residue" evidence="2">
    <location>
        <position position="144"/>
    </location>
</feature>
<accession>A0A0F9ARR7</accession>
<dbReference type="GO" id="GO:0003677">
    <property type="term" value="F:DNA binding"/>
    <property type="evidence" value="ECO:0007669"/>
    <property type="project" value="InterPro"/>
</dbReference>
<dbReference type="AlphaFoldDB" id="A0A0F9ARR7"/>
<dbReference type="PROSITE" id="PS50943">
    <property type="entry name" value="HTH_CROC1"/>
    <property type="match status" value="1"/>
</dbReference>
<feature type="domain" description="HTH cro/C1-type" evidence="1">
    <location>
        <begin position="105"/>
        <end position="141"/>
    </location>
</feature>
<sequence length="144" mass="16457">MKRYTSYIKRLHKEVQIRCATLLRVLEITEMTTATAYQGLLQKYAPRLIRNERDHKRMLRDIGELMTHPKLSAAENELLNLLIHLVTQHEEPIDPMPDVPPDRMLAHLIEAKGVSQSEVAKAIGIPRSTISDVLTGRRQISKAN</sequence>
<dbReference type="InterPro" id="IPR010982">
    <property type="entry name" value="Lambda_DNA-bd_dom_sf"/>
</dbReference>
<name>A0A0F9ARR7_9ZZZZ</name>
<dbReference type="SUPFAM" id="SSF47413">
    <property type="entry name" value="lambda repressor-like DNA-binding domains"/>
    <property type="match status" value="1"/>
</dbReference>
<organism evidence="2">
    <name type="scientific">marine sediment metagenome</name>
    <dbReference type="NCBI Taxonomy" id="412755"/>
    <lineage>
        <taxon>unclassified sequences</taxon>
        <taxon>metagenomes</taxon>
        <taxon>ecological metagenomes</taxon>
    </lineage>
</organism>
<protein>
    <recommendedName>
        <fullName evidence="1">HTH cro/C1-type domain-containing protein</fullName>
    </recommendedName>
</protein>
<reference evidence="2" key="1">
    <citation type="journal article" date="2015" name="Nature">
        <title>Complex archaea that bridge the gap between prokaryotes and eukaryotes.</title>
        <authorList>
            <person name="Spang A."/>
            <person name="Saw J.H."/>
            <person name="Jorgensen S.L."/>
            <person name="Zaremba-Niedzwiedzka K."/>
            <person name="Martijn J."/>
            <person name="Lind A.E."/>
            <person name="van Eijk R."/>
            <person name="Schleper C."/>
            <person name="Guy L."/>
            <person name="Ettema T.J."/>
        </authorList>
    </citation>
    <scope>NUCLEOTIDE SEQUENCE</scope>
</reference>
<dbReference type="Gene3D" id="1.10.260.40">
    <property type="entry name" value="lambda repressor-like DNA-binding domains"/>
    <property type="match status" value="1"/>
</dbReference>
<proteinExistence type="predicted"/>
<comment type="caution">
    <text evidence="2">The sequence shown here is derived from an EMBL/GenBank/DDBJ whole genome shotgun (WGS) entry which is preliminary data.</text>
</comment>
<dbReference type="EMBL" id="LAZR01041334">
    <property type="protein sequence ID" value="KKL12259.1"/>
    <property type="molecule type" value="Genomic_DNA"/>
</dbReference>
<evidence type="ECO:0000259" key="1">
    <source>
        <dbReference type="PROSITE" id="PS50943"/>
    </source>
</evidence>
<dbReference type="InterPro" id="IPR001387">
    <property type="entry name" value="Cro/C1-type_HTH"/>
</dbReference>
<dbReference type="CDD" id="cd00093">
    <property type="entry name" value="HTH_XRE"/>
    <property type="match status" value="1"/>
</dbReference>
<evidence type="ECO:0000313" key="2">
    <source>
        <dbReference type="EMBL" id="KKL12259.1"/>
    </source>
</evidence>
<dbReference type="Pfam" id="PF01381">
    <property type="entry name" value="HTH_3"/>
    <property type="match status" value="1"/>
</dbReference>
<gene>
    <name evidence="2" type="ORF">LCGC14_2537600</name>
</gene>